<comment type="subcellular location">
    <subcellularLocation>
        <location evidence="1 7">Cell membrane</location>
        <topology evidence="1 7">Multi-pass membrane protein</topology>
    </subcellularLocation>
</comment>
<sequence length="211" mass="22878">MISFMIHVIVSLFAVSNPIGNVPLFITLTEGYSEKERSQTAKKAIVVSFMILIAFLLAGRLIFKLFGIDIHALRIAGGIFIFGIAYNLLNAKESHVQNPHSDEKAESKEKADVSVTPLAIPIIAGPGTIATVMSLTPGSHQVTLHLLAILIGIVVVLAMTYYAFHYSSFIMRKMGKTEMNVVTRLMGLILAVVAVEMIGAGIKGMFPMLMS</sequence>
<evidence type="ECO:0000313" key="8">
    <source>
        <dbReference type="EMBL" id="VXC15722.1"/>
    </source>
</evidence>
<evidence type="ECO:0000256" key="4">
    <source>
        <dbReference type="ARBA" id="ARBA00022692"/>
    </source>
</evidence>
<accession>A0A6I5SAS9</accession>
<evidence type="ECO:0000256" key="7">
    <source>
        <dbReference type="RuleBase" id="RU362048"/>
    </source>
</evidence>
<dbReference type="Pfam" id="PF01914">
    <property type="entry name" value="MarC"/>
    <property type="match status" value="1"/>
</dbReference>
<feature type="transmembrane region" description="Helical" evidence="7">
    <location>
        <begin position="142"/>
        <end position="164"/>
    </location>
</feature>
<dbReference type="NCBIfam" id="TIGR00427">
    <property type="entry name" value="NAAT family transporter"/>
    <property type="match status" value="1"/>
</dbReference>
<keyword evidence="4 7" id="KW-0812">Transmembrane</keyword>
<gene>
    <name evidence="8" type="primary">yvbG</name>
    <name evidence="8" type="ORF">BACI348_50420</name>
</gene>
<keyword evidence="3" id="KW-1003">Cell membrane</keyword>
<protein>
    <recommendedName>
        <fullName evidence="7">UPF0056 membrane protein</fullName>
    </recommendedName>
</protein>
<evidence type="ECO:0000256" key="3">
    <source>
        <dbReference type="ARBA" id="ARBA00022475"/>
    </source>
</evidence>
<feature type="transmembrane region" description="Helical" evidence="7">
    <location>
        <begin position="72"/>
        <end position="89"/>
    </location>
</feature>
<evidence type="ECO:0000256" key="6">
    <source>
        <dbReference type="ARBA" id="ARBA00023136"/>
    </source>
</evidence>
<accession>A0A1K2B1S6</accession>
<proteinExistence type="inferred from homology"/>
<keyword evidence="6 7" id="KW-0472">Membrane</keyword>
<dbReference type="PANTHER" id="PTHR33508:SF1">
    <property type="entry name" value="UPF0056 MEMBRANE PROTEIN YHCE"/>
    <property type="match status" value="1"/>
</dbReference>
<dbReference type="InterPro" id="IPR002771">
    <property type="entry name" value="Multi_antbiot-R_MarC"/>
</dbReference>
<feature type="transmembrane region" description="Helical" evidence="7">
    <location>
        <begin position="6"/>
        <end position="32"/>
    </location>
</feature>
<dbReference type="RefSeq" id="WP_024719834.1">
    <property type="nucleotide sequence ID" value="NZ_AP025264.1"/>
</dbReference>
<name>A0A1K2B1S6_BACAB</name>
<dbReference type="PANTHER" id="PTHR33508">
    <property type="entry name" value="UPF0056 MEMBRANE PROTEIN YHCE"/>
    <property type="match status" value="1"/>
</dbReference>
<dbReference type="AlphaFoldDB" id="A0A1K2B1S6"/>
<feature type="transmembrane region" description="Helical" evidence="7">
    <location>
        <begin position="44"/>
        <end position="66"/>
    </location>
</feature>
<evidence type="ECO:0000313" key="9">
    <source>
        <dbReference type="Proteomes" id="UP000433089"/>
    </source>
</evidence>
<organism evidence="8 9">
    <name type="scientific">Bacillus altitudinis</name>
    <dbReference type="NCBI Taxonomy" id="293387"/>
    <lineage>
        <taxon>Bacteria</taxon>
        <taxon>Bacillati</taxon>
        <taxon>Bacillota</taxon>
        <taxon>Bacilli</taxon>
        <taxon>Bacillales</taxon>
        <taxon>Bacillaceae</taxon>
        <taxon>Bacillus</taxon>
    </lineage>
</organism>
<comment type="caution">
    <text evidence="7">Lacks conserved residue(s) required for the propagation of feature annotation.</text>
</comment>
<evidence type="ECO:0000256" key="1">
    <source>
        <dbReference type="ARBA" id="ARBA00004651"/>
    </source>
</evidence>
<dbReference type="KEGG" id="balt:CFN77_16290"/>
<comment type="similarity">
    <text evidence="2 7">Belongs to the UPF0056 (MarC) family.</text>
</comment>
<evidence type="ECO:0000256" key="5">
    <source>
        <dbReference type="ARBA" id="ARBA00022989"/>
    </source>
</evidence>
<evidence type="ECO:0000256" key="2">
    <source>
        <dbReference type="ARBA" id="ARBA00009784"/>
    </source>
</evidence>
<accession>A0A653W9W7</accession>
<reference evidence="8 9" key="1">
    <citation type="submission" date="2019-10" db="EMBL/GenBank/DDBJ databases">
        <authorList>
            <person name="Karimi E."/>
        </authorList>
    </citation>
    <scope>NUCLEOTIDE SEQUENCE [LARGE SCALE GENOMIC DNA]</scope>
    <source>
        <strain evidence="8">Bacillus sp. 348</strain>
    </source>
</reference>
<dbReference type="GO" id="GO:0005886">
    <property type="term" value="C:plasma membrane"/>
    <property type="evidence" value="ECO:0007669"/>
    <property type="project" value="UniProtKB-SubCell"/>
</dbReference>
<dbReference type="EMBL" id="CABWLH010000010">
    <property type="protein sequence ID" value="VXC15722.1"/>
    <property type="molecule type" value="Genomic_DNA"/>
</dbReference>
<feature type="transmembrane region" description="Helical" evidence="7">
    <location>
        <begin position="185"/>
        <end position="206"/>
    </location>
</feature>
<dbReference type="Proteomes" id="UP000433089">
    <property type="component" value="Unassembled WGS sequence"/>
</dbReference>
<keyword evidence="5 7" id="KW-1133">Transmembrane helix</keyword>